<evidence type="ECO:0000259" key="4">
    <source>
        <dbReference type="Pfam" id="PF00557"/>
    </source>
</evidence>
<dbReference type="InterPro" id="IPR050659">
    <property type="entry name" value="Peptidase_M24B"/>
</dbReference>
<dbReference type="Proteomes" id="UP000095546">
    <property type="component" value="Unassembled WGS sequence"/>
</dbReference>
<protein>
    <submittedName>
        <fullName evidence="6">Uncharacterized peptidase SA1530</fullName>
        <ecNumber evidence="6">3.4.-.-</ecNumber>
    </submittedName>
</protein>
<reference evidence="6 7" key="1">
    <citation type="submission" date="2015-09" db="EMBL/GenBank/DDBJ databases">
        <authorList>
            <consortium name="Pathogen Informatics"/>
        </authorList>
    </citation>
    <scope>NUCLEOTIDE SEQUENCE [LARGE SCALE GENOMIC DNA]</scope>
    <source>
        <strain evidence="6 7">2789STDY5608828</strain>
    </source>
</reference>
<feature type="domain" description="Peptidase M24" evidence="4">
    <location>
        <begin position="136"/>
        <end position="340"/>
    </location>
</feature>
<accession>A0A173XIJ6</accession>
<dbReference type="CDD" id="cd01092">
    <property type="entry name" value="APP-like"/>
    <property type="match status" value="1"/>
</dbReference>
<comment type="similarity">
    <text evidence="3">Belongs to the peptidase M24B family.</text>
</comment>
<dbReference type="InterPro" id="IPR000994">
    <property type="entry name" value="Pept_M24"/>
</dbReference>
<evidence type="ECO:0000256" key="1">
    <source>
        <dbReference type="ARBA" id="ARBA00022723"/>
    </source>
</evidence>
<dbReference type="GO" id="GO:0016787">
    <property type="term" value="F:hydrolase activity"/>
    <property type="evidence" value="ECO:0007669"/>
    <property type="project" value="UniProtKB-KW"/>
</dbReference>
<evidence type="ECO:0000256" key="3">
    <source>
        <dbReference type="RuleBase" id="RU000590"/>
    </source>
</evidence>
<dbReference type="EC" id="3.4.-.-" evidence="6"/>
<name>A0A173XIJ6_9FIRM</name>
<dbReference type="InterPro" id="IPR029149">
    <property type="entry name" value="Creatin/AminoP/Spt16_N"/>
</dbReference>
<dbReference type="SUPFAM" id="SSF53092">
    <property type="entry name" value="Creatinase/prolidase N-terminal domain"/>
    <property type="match status" value="1"/>
</dbReference>
<dbReference type="InterPro" id="IPR001131">
    <property type="entry name" value="Peptidase_M24B_aminopep-P_CS"/>
</dbReference>
<evidence type="ECO:0000313" key="6">
    <source>
        <dbReference type="EMBL" id="CUN50248.1"/>
    </source>
</evidence>
<sequence length="357" mass="39342">MNENRLTALRALLQEKGLDAVVVTKYVNLHYFSGFRGDDTTLVVTKDEALLVTDNRYTEQAEKQAPLFTVVEHRHGLLKKTAELIAKLGCRSVGFEGRSMVYADYRALKDMLVGIDFGTMLDLDALRQVKDEEEIACIRRACSFADKAFEDIVHFIRPGRTEIEVAARLEQVMREAGSEKPSFDTIVASGLRGSMPHGTATEKVIEAGDFVTMDYGAKYQGYCSDITRTVCVGEATARQREVYGAVLGAQELVLSLIAPGKSGKEIDAASREFLKKYDLAQYFGHGLGHSLGLEIHEEPRLSPSSTCEHLAVGMLITDEPGVYLPGWGGLRIEDTVLVTATGSERLTKSSKQLVEIR</sequence>
<organism evidence="6 7">
    <name type="scientific">Mitsuokella jalaludinii</name>
    <dbReference type="NCBI Taxonomy" id="187979"/>
    <lineage>
        <taxon>Bacteria</taxon>
        <taxon>Bacillati</taxon>
        <taxon>Bacillota</taxon>
        <taxon>Negativicutes</taxon>
        <taxon>Selenomonadales</taxon>
        <taxon>Selenomonadaceae</taxon>
        <taxon>Mitsuokella</taxon>
    </lineage>
</organism>
<dbReference type="PROSITE" id="PS00491">
    <property type="entry name" value="PROLINE_PEPTIDASE"/>
    <property type="match status" value="1"/>
</dbReference>
<keyword evidence="7" id="KW-1185">Reference proteome</keyword>
<dbReference type="AlphaFoldDB" id="A0A173XIJ6"/>
<proteinExistence type="inferred from homology"/>
<gene>
    <name evidence="6" type="ORF">ERS852385_00604</name>
</gene>
<feature type="domain" description="Creatinase N-terminal" evidence="5">
    <location>
        <begin position="5"/>
        <end position="117"/>
    </location>
</feature>
<dbReference type="Pfam" id="PF01321">
    <property type="entry name" value="Creatinase_N"/>
    <property type="match status" value="1"/>
</dbReference>
<evidence type="ECO:0000259" key="5">
    <source>
        <dbReference type="Pfam" id="PF01321"/>
    </source>
</evidence>
<evidence type="ECO:0000313" key="7">
    <source>
        <dbReference type="Proteomes" id="UP000095546"/>
    </source>
</evidence>
<dbReference type="PANTHER" id="PTHR46112:SF3">
    <property type="entry name" value="AMINOPEPTIDASE YPDF"/>
    <property type="match status" value="1"/>
</dbReference>
<dbReference type="eggNOG" id="COG0006">
    <property type="taxonomic scope" value="Bacteria"/>
</dbReference>
<dbReference type="RefSeq" id="WP_055160534.1">
    <property type="nucleotide sequence ID" value="NZ_CABIWZ010000002.1"/>
</dbReference>
<dbReference type="GO" id="GO:0046872">
    <property type="term" value="F:metal ion binding"/>
    <property type="evidence" value="ECO:0007669"/>
    <property type="project" value="UniProtKB-KW"/>
</dbReference>
<keyword evidence="2 6" id="KW-0378">Hydrolase</keyword>
<keyword evidence="1 3" id="KW-0479">Metal-binding</keyword>
<evidence type="ECO:0000256" key="2">
    <source>
        <dbReference type="ARBA" id="ARBA00022801"/>
    </source>
</evidence>
<dbReference type="EMBL" id="CYYU01000002">
    <property type="protein sequence ID" value="CUN50248.1"/>
    <property type="molecule type" value="Genomic_DNA"/>
</dbReference>
<dbReference type="Gene3D" id="3.90.230.10">
    <property type="entry name" value="Creatinase/methionine aminopeptidase superfamily"/>
    <property type="match status" value="1"/>
</dbReference>
<dbReference type="OrthoDB" id="9806388at2"/>
<dbReference type="InterPro" id="IPR000587">
    <property type="entry name" value="Creatinase_N"/>
</dbReference>
<dbReference type="InterPro" id="IPR036005">
    <property type="entry name" value="Creatinase/aminopeptidase-like"/>
</dbReference>
<dbReference type="STRING" id="187979.ERS852385_00604"/>
<dbReference type="SUPFAM" id="SSF55920">
    <property type="entry name" value="Creatinase/aminopeptidase"/>
    <property type="match status" value="1"/>
</dbReference>
<dbReference type="Gene3D" id="3.40.350.10">
    <property type="entry name" value="Creatinase/prolidase N-terminal domain"/>
    <property type="match status" value="1"/>
</dbReference>
<dbReference type="PANTHER" id="PTHR46112">
    <property type="entry name" value="AMINOPEPTIDASE"/>
    <property type="match status" value="1"/>
</dbReference>
<dbReference type="Pfam" id="PF00557">
    <property type="entry name" value="Peptidase_M24"/>
    <property type="match status" value="1"/>
</dbReference>